<evidence type="ECO:0000313" key="11">
    <source>
        <dbReference type="EMBL" id="CAF1400076.1"/>
    </source>
</evidence>
<feature type="transmembrane region" description="Helical" evidence="9">
    <location>
        <begin position="27"/>
        <end position="49"/>
    </location>
</feature>
<comment type="caution">
    <text evidence="12">The sequence shown here is derived from an EMBL/GenBank/DDBJ whole genome shotgun (WGS) entry which is preliminary data.</text>
</comment>
<evidence type="ECO:0000256" key="5">
    <source>
        <dbReference type="ARBA" id="ARBA00023040"/>
    </source>
</evidence>
<dbReference type="PANTHER" id="PTHR24228:SF59">
    <property type="entry name" value="NEUROPEPTIDE RECEPTOR 15"/>
    <property type="match status" value="1"/>
</dbReference>
<evidence type="ECO:0000256" key="9">
    <source>
        <dbReference type="SAM" id="Phobius"/>
    </source>
</evidence>
<organism evidence="12 13">
    <name type="scientific">Rotaria sordida</name>
    <dbReference type="NCBI Taxonomy" id="392033"/>
    <lineage>
        <taxon>Eukaryota</taxon>
        <taxon>Metazoa</taxon>
        <taxon>Spiralia</taxon>
        <taxon>Gnathifera</taxon>
        <taxon>Rotifera</taxon>
        <taxon>Eurotatoria</taxon>
        <taxon>Bdelloidea</taxon>
        <taxon>Philodinida</taxon>
        <taxon>Philodinidae</taxon>
        <taxon>Rotaria</taxon>
    </lineage>
</organism>
<dbReference type="InterPro" id="IPR000276">
    <property type="entry name" value="GPCR_Rhodpsn"/>
</dbReference>
<evidence type="ECO:0000256" key="4">
    <source>
        <dbReference type="ARBA" id="ARBA00022989"/>
    </source>
</evidence>
<feature type="transmembrane region" description="Helical" evidence="9">
    <location>
        <begin position="94"/>
        <end position="119"/>
    </location>
</feature>
<dbReference type="PANTHER" id="PTHR24228">
    <property type="entry name" value="B2 BRADYKININ RECEPTOR/ANGIOTENSIN II RECEPTOR"/>
    <property type="match status" value="1"/>
</dbReference>
<dbReference type="EMBL" id="CAJNOU010003613">
    <property type="protein sequence ID" value="CAF1400076.1"/>
    <property type="molecule type" value="Genomic_DNA"/>
</dbReference>
<feature type="transmembrane region" description="Helical" evidence="9">
    <location>
        <begin position="195"/>
        <end position="218"/>
    </location>
</feature>
<dbReference type="Pfam" id="PF00001">
    <property type="entry name" value="7tm_1"/>
    <property type="match status" value="1"/>
</dbReference>
<dbReference type="Gene3D" id="1.20.1070.10">
    <property type="entry name" value="Rhodopsin 7-helix transmembrane proteins"/>
    <property type="match status" value="1"/>
</dbReference>
<comment type="subcellular location">
    <subcellularLocation>
        <location evidence="1">Cell membrane</location>
        <topology evidence="1">Multi-pass membrane protein</topology>
    </subcellularLocation>
</comment>
<evidence type="ECO:0000256" key="8">
    <source>
        <dbReference type="ARBA" id="ARBA00023224"/>
    </source>
</evidence>
<evidence type="ECO:0000256" key="7">
    <source>
        <dbReference type="ARBA" id="ARBA00023170"/>
    </source>
</evidence>
<dbReference type="CDD" id="cd00637">
    <property type="entry name" value="7tm_classA_rhodopsin-like"/>
    <property type="match status" value="1"/>
</dbReference>
<evidence type="ECO:0000256" key="1">
    <source>
        <dbReference type="ARBA" id="ARBA00004651"/>
    </source>
</evidence>
<gene>
    <name evidence="12" type="ORF">FNK824_LOCUS19244</name>
    <name evidence="11" type="ORF">SEV965_LOCUS31396</name>
</gene>
<dbReference type="AlphaFoldDB" id="A0A819G2Y3"/>
<proteinExistence type="predicted"/>
<evidence type="ECO:0000313" key="13">
    <source>
        <dbReference type="Proteomes" id="UP000663874"/>
    </source>
</evidence>
<evidence type="ECO:0000313" key="12">
    <source>
        <dbReference type="EMBL" id="CAF3875333.1"/>
    </source>
</evidence>
<dbReference type="SUPFAM" id="SSF81321">
    <property type="entry name" value="Family A G protein-coupled receptor-like"/>
    <property type="match status" value="1"/>
</dbReference>
<name>A0A819G2Y3_9BILA</name>
<dbReference type="Proteomes" id="UP000663889">
    <property type="component" value="Unassembled WGS sequence"/>
</dbReference>
<feature type="transmembrane region" description="Helical" evidence="9">
    <location>
        <begin position="140"/>
        <end position="164"/>
    </location>
</feature>
<keyword evidence="8" id="KW-0807">Transducer</keyword>
<feature type="domain" description="G-protein coupled receptors family 1 profile" evidence="10">
    <location>
        <begin position="40"/>
        <end position="291"/>
    </location>
</feature>
<sequence length="332" mass="39753">MPNNNISSTTNIGYPYSVDLIPPIVKFWLYLVFLIPSIICAVFVLYHLLCNQTFRRSLNNHVIIVLLLTVVVCQVTVFPWMLYYEYHINTWSRSFVFCLIWGFIDWGVYLLQLLLFAWASIERHILIFHDKWVSTKKKRFFVHYLPLIIIILYWFIFYTFVYFYPPCKNIFENSQMICVKICLFQSFVFRALEMLFHYIIPCFTIIFLGIILILRVLWQKHRMHQPIRWRRHRKMTVQLLSISVLYLLVTAPWAIMIFLRICGIPSDVGEGFENLTFFISYYIVLFFPFVSVLSLPELRTKFKNVLHLPRVRRIVGPETFDLASIKNQQVPM</sequence>
<keyword evidence="3 9" id="KW-0812">Transmembrane</keyword>
<evidence type="ECO:0000256" key="3">
    <source>
        <dbReference type="ARBA" id="ARBA00022692"/>
    </source>
</evidence>
<keyword evidence="4 9" id="KW-1133">Transmembrane helix</keyword>
<keyword evidence="5" id="KW-0297">G-protein coupled receptor</keyword>
<dbReference type="PROSITE" id="PS50262">
    <property type="entry name" value="G_PROTEIN_RECEP_F1_2"/>
    <property type="match status" value="1"/>
</dbReference>
<accession>A0A819G2Y3</accession>
<dbReference type="InterPro" id="IPR017452">
    <property type="entry name" value="GPCR_Rhodpsn_7TM"/>
</dbReference>
<dbReference type="Proteomes" id="UP000663874">
    <property type="component" value="Unassembled WGS sequence"/>
</dbReference>
<evidence type="ECO:0000256" key="2">
    <source>
        <dbReference type="ARBA" id="ARBA00022475"/>
    </source>
</evidence>
<keyword evidence="6 9" id="KW-0472">Membrane</keyword>
<feature type="transmembrane region" description="Helical" evidence="9">
    <location>
        <begin position="61"/>
        <end position="82"/>
    </location>
</feature>
<keyword evidence="2" id="KW-1003">Cell membrane</keyword>
<evidence type="ECO:0000256" key="6">
    <source>
        <dbReference type="ARBA" id="ARBA00023136"/>
    </source>
</evidence>
<dbReference type="GO" id="GO:0005886">
    <property type="term" value="C:plasma membrane"/>
    <property type="evidence" value="ECO:0007669"/>
    <property type="project" value="UniProtKB-SubCell"/>
</dbReference>
<keyword evidence="7" id="KW-0675">Receptor</keyword>
<feature type="transmembrane region" description="Helical" evidence="9">
    <location>
        <begin position="239"/>
        <end position="259"/>
    </location>
</feature>
<protein>
    <recommendedName>
        <fullName evidence="10">G-protein coupled receptors family 1 profile domain-containing protein</fullName>
    </recommendedName>
</protein>
<dbReference type="GO" id="GO:0004930">
    <property type="term" value="F:G protein-coupled receptor activity"/>
    <property type="evidence" value="ECO:0007669"/>
    <property type="project" value="UniProtKB-KW"/>
</dbReference>
<reference evidence="12" key="1">
    <citation type="submission" date="2021-02" db="EMBL/GenBank/DDBJ databases">
        <authorList>
            <person name="Nowell W R."/>
        </authorList>
    </citation>
    <scope>NUCLEOTIDE SEQUENCE</scope>
</reference>
<dbReference type="EMBL" id="CAJOBE010003352">
    <property type="protein sequence ID" value="CAF3875333.1"/>
    <property type="molecule type" value="Genomic_DNA"/>
</dbReference>
<feature type="transmembrane region" description="Helical" evidence="9">
    <location>
        <begin position="279"/>
        <end position="298"/>
    </location>
</feature>
<evidence type="ECO:0000259" key="10">
    <source>
        <dbReference type="PROSITE" id="PS50262"/>
    </source>
</evidence>